<dbReference type="WormBase" id="SRAE_2000111600">
    <property type="protein sequence ID" value="SRP00565"/>
    <property type="gene ID" value="WBGene00261318"/>
</dbReference>
<gene>
    <name evidence="1 3 4" type="ORF">SRAE_2000111600</name>
</gene>
<dbReference type="CTD" id="36378812"/>
<reference evidence="1 2" key="1">
    <citation type="submission" date="2014-09" db="EMBL/GenBank/DDBJ databases">
        <authorList>
            <person name="Martin A.A."/>
        </authorList>
    </citation>
    <scope>NUCLEOTIDE SEQUENCE</scope>
    <source>
        <strain evidence="2">ED321</strain>
        <strain evidence="1">ED321 Heterogonic</strain>
    </source>
</reference>
<dbReference type="WBParaSite" id="SRAE_2000111600.1">
    <property type="protein sequence ID" value="SRAE_2000111600.1"/>
    <property type="gene ID" value="WBGene00261318"/>
</dbReference>
<sequence length="294" mass="33386">MSNLLKKKEQLQYLSILKENTKENIITIKINETIEANTIILNNDLVIEHIEGNECLFEYLVLGDRIIEESGKKLLNEAISLPSQKVNQWNIKIVRIGNYIPISKERFKNIGLEGREPGAAYFCLNIQKPISEKVELGVTCYGSQNSFYILAIEPDTIGEITFLEGDRVLDIEGEKFGPSAQLNDLLEKGFQKSDSLSCAIERAVGKAPLNRLRDLLMTWYSFRPDPLPDVALVVDNETKLVKKGKSLPKSILKKNKSRQNSKQKIKISKDNKKFEMKSIVPNNLLLERLIKKPS</sequence>
<keyword evidence="2" id="KW-1185">Reference proteome</keyword>
<evidence type="ECO:0000313" key="1">
    <source>
        <dbReference type="EMBL" id="CEF66448.1"/>
    </source>
</evidence>
<protein>
    <submittedName>
        <fullName evidence="3">PDZ domain-containing protein</fullName>
    </submittedName>
</protein>
<proteinExistence type="predicted"/>
<name>A0A090LE75_STRRB</name>
<evidence type="ECO:0000313" key="3">
    <source>
        <dbReference type="WBParaSite" id="SRAE_2000111600.1"/>
    </source>
</evidence>
<evidence type="ECO:0000313" key="2">
    <source>
        <dbReference type="Proteomes" id="UP000035682"/>
    </source>
</evidence>
<organism evidence="1">
    <name type="scientific">Strongyloides ratti</name>
    <name type="common">Parasitic roundworm</name>
    <dbReference type="NCBI Taxonomy" id="34506"/>
    <lineage>
        <taxon>Eukaryota</taxon>
        <taxon>Metazoa</taxon>
        <taxon>Ecdysozoa</taxon>
        <taxon>Nematoda</taxon>
        <taxon>Chromadorea</taxon>
        <taxon>Rhabditida</taxon>
        <taxon>Tylenchina</taxon>
        <taxon>Panagrolaimomorpha</taxon>
        <taxon>Strongyloidoidea</taxon>
        <taxon>Strongyloididae</taxon>
        <taxon>Strongyloides</taxon>
    </lineage>
</organism>
<dbReference type="RefSeq" id="XP_024505648.1">
    <property type="nucleotide sequence ID" value="XM_024652031.1"/>
</dbReference>
<dbReference type="Proteomes" id="UP000035682">
    <property type="component" value="Unplaced"/>
</dbReference>
<reference evidence="3" key="2">
    <citation type="submission" date="2020-12" db="UniProtKB">
        <authorList>
            <consortium name="WormBaseParasite"/>
        </authorList>
    </citation>
    <scope>IDENTIFICATION</scope>
</reference>
<dbReference type="AlphaFoldDB" id="A0A090LE75"/>
<dbReference type="GeneID" id="36378812"/>
<dbReference type="OrthoDB" id="5875207at2759"/>
<evidence type="ECO:0000313" key="4">
    <source>
        <dbReference type="WormBase" id="SRAE_2000111600"/>
    </source>
</evidence>
<accession>A0A090LE75</accession>
<dbReference type="STRING" id="34506.A0A090LE75"/>
<dbReference type="EMBL" id="LN609529">
    <property type="protein sequence ID" value="CEF66448.1"/>
    <property type="molecule type" value="Genomic_DNA"/>
</dbReference>